<dbReference type="SUPFAM" id="SSF55257">
    <property type="entry name" value="RBP11-like subunits of RNA polymerase"/>
    <property type="match status" value="1"/>
</dbReference>
<dbReference type="Gene3D" id="3.30.1360.10">
    <property type="entry name" value="RNA polymerase, RBP11-like subunit"/>
    <property type="match status" value="1"/>
</dbReference>
<dbReference type="InterPro" id="IPR009025">
    <property type="entry name" value="RBP11-like_dimer"/>
</dbReference>
<comment type="similarity">
    <text evidence="3 4">Belongs to the archaeal Rpo11/eukaryotic RPB11/RPC19 RNA polymerase subunit family.</text>
</comment>
<organism evidence="6 8">
    <name type="scientific">Candidatus Iainarchaeum sp</name>
    <dbReference type="NCBI Taxonomy" id="3101447"/>
    <lineage>
        <taxon>Archaea</taxon>
        <taxon>Candidatus Iainarchaeota</taxon>
        <taxon>Candidatus Iainarchaeia</taxon>
        <taxon>Candidatus Iainarchaeales</taxon>
        <taxon>Candidatus Iainarchaeaceae</taxon>
        <taxon>Candidatus Iainarchaeum</taxon>
    </lineage>
</organism>
<evidence type="ECO:0000313" key="7">
    <source>
        <dbReference type="EMBL" id="MBS3062441.1"/>
    </source>
</evidence>
<dbReference type="InterPro" id="IPR022905">
    <property type="entry name" value="Rpo11-like"/>
</dbReference>
<dbReference type="InterPro" id="IPR036603">
    <property type="entry name" value="RBP11-like"/>
</dbReference>
<comment type="subunit">
    <text evidence="4">Part of the RNA polymerase complex.</text>
</comment>
<dbReference type="EC" id="2.7.7.6" evidence="4"/>
<dbReference type="Proteomes" id="UP000678237">
    <property type="component" value="Unassembled WGS sequence"/>
</dbReference>
<evidence type="ECO:0000256" key="1">
    <source>
        <dbReference type="ARBA" id="ARBA00022478"/>
    </source>
</evidence>
<evidence type="ECO:0000256" key="2">
    <source>
        <dbReference type="ARBA" id="ARBA00023163"/>
    </source>
</evidence>
<keyword evidence="4" id="KW-0963">Cytoplasm</keyword>
<evidence type="ECO:0000313" key="6">
    <source>
        <dbReference type="EMBL" id="HIH16537.1"/>
    </source>
</evidence>
<dbReference type="PANTHER" id="PTHR13946:SF28">
    <property type="entry name" value="DNA-DIRECTED RNA POLYMERASES I AND III SUBUNIT RPAC2"/>
    <property type="match status" value="1"/>
</dbReference>
<dbReference type="PANTHER" id="PTHR13946">
    <property type="entry name" value="DNA-DIRECTED RNA POLYMERASE I,II,III"/>
    <property type="match status" value="1"/>
</dbReference>
<name>A0A7J4JKU6_9ARCH</name>
<comment type="subcellular location">
    <subcellularLocation>
        <location evidence="4">Cytoplasm</location>
    </subcellularLocation>
</comment>
<comment type="function">
    <text evidence="4">DNA-dependent RNA polymerase (RNAP) catalyzes the transcription of DNA into RNA using the four ribonucleoside triphosphates as substrates.</text>
</comment>
<comment type="caution">
    <text evidence="6">The sequence shown here is derived from an EMBL/GenBank/DDBJ whole genome shotgun (WGS) entry which is preliminary data.</text>
</comment>
<sequence>MQLELVKNEPNHVEFILKDERHTFPALLQSRLLNNEAVTFASYALGHPMDKDTKFVLKTKGVSAKKALSEACDAIEDELKEFGNAVKKALK</sequence>
<comment type="catalytic activity">
    <reaction evidence="4">
        <text>RNA(n) + a ribonucleoside 5'-triphosphate = RNA(n+1) + diphosphate</text>
        <dbReference type="Rhea" id="RHEA:21248"/>
        <dbReference type="Rhea" id="RHEA-COMP:14527"/>
        <dbReference type="Rhea" id="RHEA-COMP:17342"/>
        <dbReference type="ChEBI" id="CHEBI:33019"/>
        <dbReference type="ChEBI" id="CHEBI:61557"/>
        <dbReference type="ChEBI" id="CHEBI:140395"/>
        <dbReference type="EC" id="2.7.7.6"/>
    </reaction>
</comment>
<evidence type="ECO:0000259" key="5">
    <source>
        <dbReference type="Pfam" id="PF13656"/>
    </source>
</evidence>
<dbReference type="GO" id="GO:0003899">
    <property type="term" value="F:DNA-directed RNA polymerase activity"/>
    <property type="evidence" value="ECO:0007669"/>
    <property type="project" value="UniProtKB-UniRule"/>
</dbReference>
<dbReference type="EMBL" id="DUGH01000098">
    <property type="protein sequence ID" value="HIH16537.1"/>
    <property type="molecule type" value="Genomic_DNA"/>
</dbReference>
<reference evidence="8" key="1">
    <citation type="journal article" date="2020" name="bioRxiv">
        <title>A rank-normalized archaeal taxonomy based on genome phylogeny resolves widespread incomplete and uneven classifications.</title>
        <authorList>
            <person name="Rinke C."/>
            <person name="Chuvochina M."/>
            <person name="Mussig A.J."/>
            <person name="Chaumeil P.-A."/>
            <person name="Waite D.W."/>
            <person name="Whitman W.B."/>
            <person name="Parks D.H."/>
            <person name="Hugenholtz P."/>
        </authorList>
    </citation>
    <scope>NUCLEOTIDE SEQUENCE [LARGE SCALE GENOMIC DNA]</scope>
</reference>
<dbReference type="AlphaFoldDB" id="A0A7J4JKU6"/>
<reference evidence="7" key="3">
    <citation type="submission" date="2021-05" db="EMBL/GenBank/DDBJ databases">
        <title>Protein family content uncovers lineage relationships and bacterial pathway maintenance mechanisms in DPANN archaea.</title>
        <authorList>
            <person name="Castelle C.J."/>
            <person name="Meheust R."/>
            <person name="Jaffe A.L."/>
            <person name="Seitz K."/>
            <person name="Gong X."/>
            <person name="Baker B.J."/>
            <person name="Banfield J.F."/>
        </authorList>
    </citation>
    <scope>NUCLEOTIDE SEQUENCE</scope>
    <source>
        <strain evidence="7">RIFCSPLOWO2_01_FULL_58_19</strain>
    </source>
</reference>
<keyword evidence="1 4" id="KW-0240">DNA-directed RNA polymerase</keyword>
<dbReference type="EMBL" id="JAGVWE010000002">
    <property type="protein sequence ID" value="MBS3062441.1"/>
    <property type="molecule type" value="Genomic_DNA"/>
</dbReference>
<dbReference type="GO" id="GO:0005737">
    <property type="term" value="C:cytoplasm"/>
    <property type="evidence" value="ECO:0007669"/>
    <property type="project" value="UniProtKB-SubCell"/>
</dbReference>
<keyword evidence="2 4" id="KW-0804">Transcription</keyword>
<dbReference type="Proteomes" id="UP000564964">
    <property type="component" value="Unassembled WGS sequence"/>
</dbReference>
<dbReference type="HAMAP" id="MF_00261">
    <property type="entry name" value="RNApol_arch_Rpo11"/>
    <property type="match status" value="1"/>
</dbReference>
<evidence type="ECO:0000256" key="3">
    <source>
        <dbReference type="ARBA" id="ARBA00025751"/>
    </source>
</evidence>
<evidence type="ECO:0000256" key="4">
    <source>
        <dbReference type="HAMAP-Rule" id="MF_00261"/>
    </source>
</evidence>
<dbReference type="GO" id="GO:0000428">
    <property type="term" value="C:DNA-directed RNA polymerase complex"/>
    <property type="evidence" value="ECO:0007669"/>
    <property type="project" value="UniProtKB-KW"/>
</dbReference>
<accession>A0A7J4JKU6</accession>
<evidence type="ECO:0000313" key="8">
    <source>
        <dbReference type="Proteomes" id="UP000564964"/>
    </source>
</evidence>
<dbReference type="Pfam" id="PF13656">
    <property type="entry name" value="RNA_pol_L_2"/>
    <property type="match status" value="1"/>
</dbReference>
<dbReference type="GO" id="GO:0046983">
    <property type="term" value="F:protein dimerization activity"/>
    <property type="evidence" value="ECO:0007669"/>
    <property type="project" value="InterPro"/>
</dbReference>
<keyword evidence="4" id="KW-0548">Nucleotidyltransferase</keyword>
<reference evidence="7" key="2">
    <citation type="submission" date="2021-03" db="EMBL/GenBank/DDBJ databases">
        <authorList>
            <person name="Jaffe A."/>
        </authorList>
    </citation>
    <scope>NUCLEOTIDE SEQUENCE</scope>
    <source>
        <strain evidence="7">RIFCSPLOWO2_01_FULL_58_19</strain>
    </source>
</reference>
<gene>
    <name evidence="4" type="primary">rpo11</name>
    <name evidence="4" type="synonym">rpoL</name>
    <name evidence="6" type="ORF">HA252_03985</name>
    <name evidence="7" type="ORF">J4203_01085</name>
</gene>
<feature type="domain" description="DNA-directed RNA polymerase RBP11-like dimerisation" evidence="5">
    <location>
        <begin position="13"/>
        <end position="83"/>
    </location>
</feature>
<proteinExistence type="inferred from homology"/>
<dbReference type="GO" id="GO:0006351">
    <property type="term" value="P:DNA-templated transcription"/>
    <property type="evidence" value="ECO:0007669"/>
    <property type="project" value="UniProtKB-UniRule"/>
</dbReference>
<keyword evidence="4" id="KW-0808">Transferase</keyword>
<protein>
    <recommendedName>
        <fullName evidence="4">DNA-directed RNA polymerase subunit Rpo11</fullName>
        <ecNumber evidence="4">2.7.7.6</ecNumber>
    </recommendedName>
    <alternativeName>
        <fullName evidence="4">DNA-directed RNA polymerase subunit L</fullName>
    </alternativeName>
</protein>